<evidence type="ECO:0000259" key="3">
    <source>
        <dbReference type="Pfam" id="PF00561"/>
    </source>
</evidence>
<protein>
    <submittedName>
        <fullName evidence="4">Alpha/beta fold hydrolase</fullName>
    </submittedName>
</protein>
<comment type="similarity">
    <text evidence="2">Belongs to the AB hydrolase superfamily. FUS2 hydrolase family.</text>
</comment>
<dbReference type="InterPro" id="IPR029058">
    <property type="entry name" value="AB_hydrolase_fold"/>
</dbReference>
<dbReference type="InterPro" id="IPR000073">
    <property type="entry name" value="AB_hydrolase_1"/>
</dbReference>
<dbReference type="Proteomes" id="UP001555826">
    <property type="component" value="Unassembled WGS sequence"/>
</dbReference>
<accession>A0ABV3P436</accession>
<keyword evidence="5" id="KW-1185">Reference proteome</keyword>
<gene>
    <name evidence="4" type="ORF">AB1207_06545</name>
</gene>
<dbReference type="PANTHER" id="PTHR22946">
    <property type="entry name" value="DIENELACTONE HYDROLASE DOMAIN-CONTAINING PROTEIN-RELATED"/>
    <property type="match status" value="1"/>
</dbReference>
<name>A0ABV3P436_9ACTN</name>
<dbReference type="InterPro" id="IPR050261">
    <property type="entry name" value="FrsA_esterase"/>
</dbReference>
<reference evidence="4 5" key="1">
    <citation type="submission" date="2024-07" db="EMBL/GenBank/DDBJ databases">
        <authorList>
            <person name="Thanompreechachai J."/>
            <person name="Duangmal K."/>
        </authorList>
    </citation>
    <scope>NUCLEOTIDE SEQUENCE [LARGE SCALE GENOMIC DNA]</scope>
    <source>
        <strain evidence="4 5">KCTC 19886</strain>
    </source>
</reference>
<proteinExistence type="inferred from homology"/>
<organism evidence="4 5">
    <name type="scientific">Kineococcus endophyticus</name>
    <dbReference type="NCBI Taxonomy" id="1181883"/>
    <lineage>
        <taxon>Bacteria</taxon>
        <taxon>Bacillati</taxon>
        <taxon>Actinomycetota</taxon>
        <taxon>Actinomycetes</taxon>
        <taxon>Kineosporiales</taxon>
        <taxon>Kineosporiaceae</taxon>
        <taxon>Kineococcus</taxon>
    </lineage>
</organism>
<dbReference type="RefSeq" id="WP_367637090.1">
    <property type="nucleotide sequence ID" value="NZ_JBFNQN010000004.1"/>
</dbReference>
<sequence length="296" mass="30986">MVDTHDRALVRRLLGLAPAATHEPLDVRRRPAPSPPGAPDVAVEHVVLVTPDGEVPCWLLTPEQPRNVAVVAVHQHGGEFGRGKSEIAGIAGAPHLAYGLRTAQAGAVVVCPDLEGFEERQRGWTTDPAADEKLDAFHRVARGSSLQAQHTRDVAVATTWLREEVGAGSRLGIVGHSLGGQVALFSLAFDPRLSRGVVSCGAATVASLVRDRIPHNPAWFVPGLVPAGDLPALAAELRDQRVLVTAGGADPLFPADGVRDVLDAFAPGVCTGLPFDGGHELPADVLATAVEFLLAL</sequence>
<dbReference type="PANTHER" id="PTHR22946:SF9">
    <property type="entry name" value="POLYKETIDE TRANSFERASE AF380"/>
    <property type="match status" value="1"/>
</dbReference>
<dbReference type="GO" id="GO:0016787">
    <property type="term" value="F:hydrolase activity"/>
    <property type="evidence" value="ECO:0007669"/>
    <property type="project" value="UniProtKB-KW"/>
</dbReference>
<evidence type="ECO:0000313" key="4">
    <source>
        <dbReference type="EMBL" id="MEW9264399.1"/>
    </source>
</evidence>
<dbReference type="SUPFAM" id="SSF53474">
    <property type="entry name" value="alpha/beta-Hydrolases"/>
    <property type="match status" value="1"/>
</dbReference>
<comment type="caution">
    <text evidence="4">The sequence shown here is derived from an EMBL/GenBank/DDBJ whole genome shotgun (WGS) entry which is preliminary data.</text>
</comment>
<keyword evidence="1 4" id="KW-0378">Hydrolase</keyword>
<dbReference type="EMBL" id="JBFNQN010000004">
    <property type="protein sequence ID" value="MEW9264399.1"/>
    <property type="molecule type" value="Genomic_DNA"/>
</dbReference>
<evidence type="ECO:0000313" key="5">
    <source>
        <dbReference type="Proteomes" id="UP001555826"/>
    </source>
</evidence>
<evidence type="ECO:0000256" key="2">
    <source>
        <dbReference type="ARBA" id="ARBA00038115"/>
    </source>
</evidence>
<dbReference type="Pfam" id="PF00561">
    <property type="entry name" value="Abhydrolase_1"/>
    <property type="match status" value="1"/>
</dbReference>
<dbReference type="Gene3D" id="3.40.50.1820">
    <property type="entry name" value="alpha/beta hydrolase"/>
    <property type="match status" value="1"/>
</dbReference>
<evidence type="ECO:0000256" key="1">
    <source>
        <dbReference type="ARBA" id="ARBA00022801"/>
    </source>
</evidence>
<feature type="domain" description="AB hydrolase-1" evidence="3">
    <location>
        <begin position="97"/>
        <end position="227"/>
    </location>
</feature>